<dbReference type="PANTHER" id="PTHR35395:SF1">
    <property type="entry name" value="DUF6536 DOMAIN-CONTAINING PROTEIN"/>
    <property type="match status" value="1"/>
</dbReference>
<evidence type="ECO:0000313" key="3">
    <source>
        <dbReference type="EMBL" id="KIW58161.1"/>
    </source>
</evidence>
<dbReference type="OrthoDB" id="5429634at2759"/>
<dbReference type="PANTHER" id="PTHR35395">
    <property type="entry name" value="DUF6536 DOMAIN-CONTAINING PROTEIN"/>
    <property type="match status" value="1"/>
</dbReference>
<feature type="domain" description="DUF6536" evidence="2">
    <location>
        <begin position="84"/>
        <end position="234"/>
    </location>
</feature>
<keyword evidence="4" id="KW-1185">Reference proteome</keyword>
<keyword evidence="1" id="KW-1133">Transmembrane helix</keyword>
<dbReference type="GeneID" id="25324616"/>
<keyword evidence="1" id="KW-0472">Membrane</keyword>
<dbReference type="InterPro" id="IPR046623">
    <property type="entry name" value="DUF6536"/>
</dbReference>
<dbReference type="Pfam" id="PF20163">
    <property type="entry name" value="DUF6536"/>
    <property type="match status" value="1"/>
</dbReference>
<feature type="transmembrane region" description="Helical" evidence="1">
    <location>
        <begin position="613"/>
        <end position="636"/>
    </location>
</feature>
<sequence>MDILKPRDTYQPVNSSERVFDSGFDVELSSLDSKTKSFKSDFSATIRDQAPLLDPSTDPVSYDTACRRRWKWPVFRSHSRLYGWKTGALCAAVFAGISLLINLVVLVWLATHKASSGLVELFHGSCSKAQSMDLWVHLAINALSTLLLGGSNYCMQCLCAPTRQDVDAAHAKGKWLDIGVPSTRNLTRVPTYKSVMWFMFGLSSVPLHLMYNSAFYKSLATNDYEVYTVTQDFVGSSSFNTTKDVSDLINQLALVDPGHIQSELRTSDAYERMEKVDCINAYAKDFITNRRNLLLVARTDTARVNVLHFEPWVYTSYEPYMWICTSDPDIDSKIQVPIGTDGNPLPCEKYVSKVAAIADEWKPYGDDIQYCLSERVPETCSYNGNIPIVAVVFVANLFKMIGMLWVAFRLRNAPLITVGDAVESFLNEPDSTTKDMCLLTKEDVVGLARSKTHWSAKNAGVTEPKVARLQALRWLKSASRTRWFLTIGFISLTLIVVSVLLSIAVRAITTAGFTVQDLGFGKVKPAAIITGWRIGATGGAAAQILSSVLLANLPQTIFSFLYLNLNGLLTSMWVASEWSDFAKERKTLRVSKPKGAQRSTHFLQLPYKVAMPLMILSGLLHWLISQAIFLVVVAEYNPDGTLLSPVAVASCGFSPLAMILGIAAGCAIIIVTFLLGFGLRYEPSMPLAGSCSAAISAACHPPDWDSDAAMRPIKWGVIPDTLTGEDGVGHCSFTSGDAWQLQGGRKYAGWSTGRTRRPYLHVIEE</sequence>
<protein>
    <recommendedName>
        <fullName evidence="2">DUF6536 domain-containing protein</fullName>
    </recommendedName>
</protein>
<dbReference type="AlphaFoldDB" id="A0A0D2C095"/>
<dbReference type="EMBL" id="KN847318">
    <property type="protein sequence ID" value="KIW58161.1"/>
    <property type="molecule type" value="Genomic_DNA"/>
</dbReference>
<dbReference type="Proteomes" id="UP000054342">
    <property type="component" value="Unassembled WGS sequence"/>
</dbReference>
<feature type="transmembrane region" description="Helical" evidence="1">
    <location>
        <begin position="86"/>
        <end position="110"/>
    </location>
</feature>
<feature type="transmembrane region" description="Helical" evidence="1">
    <location>
        <begin position="483"/>
        <end position="508"/>
    </location>
</feature>
<feature type="transmembrane region" description="Helical" evidence="1">
    <location>
        <begin position="557"/>
        <end position="576"/>
    </location>
</feature>
<feature type="transmembrane region" description="Helical" evidence="1">
    <location>
        <begin position="656"/>
        <end position="677"/>
    </location>
</feature>
<gene>
    <name evidence="3" type="ORF">PV05_02708</name>
</gene>
<evidence type="ECO:0000313" key="4">
    <source>
        <dbReference type="Proteomes" id="UP000054342"/>
    </source>
</evidence>
<organism evidence="3 4">
    <name type="scientific">Exophiala xenobiotica</name>
    <dbReference type="NCBI Taxonomy" id="348802"/>
    <lineage>
        <taxon>Eukaryota</taxon>
        <taxon>Fungi</taxon>
        <taxon>Dikarya</taxon>
        <taxon>Ascomycota</taxon>
        <taxon>Pezizomycotina</taxon>
        <taxon>Eurotiomycetes</taxon>
        <taxon>Chaetothyriomycetidae</taxon>
        <taxon>Chaetothyriales</taxon>
        <taxon>Herpotrichiellaceae</taxon>
        <taxon>Exophiala</taxon>
    </lineage>
</organism>
<reference evidence="3 4" key="1">
    <citation type="submission" date="2015-01" db="EMBL/GenBank/DDBJ databases">
        <title>The Genome Sequence of Exophiala xenobiotica CBS118157.</title>
        <authorList>
            <consortium name="The Broad Institute Genomics Platform"/>
            <person name="Cuomo C."/>
            <person name="de Hoog S."/>
            <person name="Gorbushina A."/>
            <person name="Stielow B."/>
            <person name="Teixiera M."/>
            <person name="Abouelleil A."/>
            <person name="Chapman S.B."/>
            <person name="Priest M."/>
            <person name="Young S.K."/>
            <person name="Wortman J."/>
            <person name="Nusbaum C."/>
            <person name="Birren B."/>
        </authorList>
    </citation>
    <scope>NUCLEOTIDE SEQUENCE [LARGE SCALE GENOMIC DNA]</scope>
    <source>
        <strain evidence="3 4">CBS 118157</strain>
    </source>
</reference>
<proteinExistence type="predicted"/>
<dbReference type="HOGENOM" id="CLU_010112_0_0_1"/>
<name>A0A0D2C095_9EURO</name>
<dbReference type="RefSeq" id="XP_013318745.1">
    <property type="nucleotide sequence ID" value="XM_013463291.1"/>
</dbReference>
<evidence type="ECO:0000259" key="2">
    <source>
        <dbReference type="Pfam" id="PF20163"/>
    </source>
</evidence>
<evidence type="ECO:0000256" key="1">
    <source>
        <dbReference type="SAM" id="Phobius"/>
    </source>
</evidence>
<keyword evidence="1" id="KW-0812">Transmembrane</keyword>
<feature type="transmembrane region" description="Helical" evidence="1">
    <location>
        <begin position="386"/>
        <end position="408"/>
    </location>
</feature>
<accession>A0A0D2C095</accession>
<dbReference type="STRING" id="348802.A0A0D2C095"/>